<accession>A0A0T6LKK3</accession>
<dbReference type="EMBL" id="LLZU01000039">
    <property type="protein sequence ID" value="KRV46621.1"/>
    <property type="molecule type" value="Genomic_DNA"/>
</dbReference>
<dbReference type="Proteomes" id="UP000050867">
    <property type="component" value="Unassembled WGS sequence"/>
</dbReference>
<dbReference type="RefSeq" id="WP_018382430.1">
    <property type="nucleotide sequence ID" value="NZ_LLZU01000039.1"/>
</dbReference>
<sequence length="62" mass="6520">MIGLEQAADVPRERVYTALAPATVRAALAADPAASSTHLERFASELDRAAKRLAAAQRQASS</sequence>
<name>A0A0T6LKK3_WENVI</name>
<proteinExistence type="predicted"/>
<keyword evidence="2" id="KW-1185">Reference proteome</keyword>
<dbReference type="AlphaFoldDB" id="A0A0T6LKK3"/>
<organism evidence="1 2">
    <name type="scientific">Wenjunlia vitaminophila</name>
    <name type="common">Streptomyces vitaminophilus</name>
    <dbReference type="NCBI Taxonomy" id="76728"/>
    <lineage>
        <taxon>Bacteria</taxon>
        <taxon>Bacillati</taxon>
        <taxon>Actinomycetota</taxon>
        <taxon>Actinomycetes</taxon>
        <taxon>Kitasatosporales</taxon>
        <taxon>Streptomycetaceae</taxon>
        <taxon>Wenjunlia</taxon>
    </lineage>
</organism>
<reference evidence="1 2" key="1">
    <citation type="submission" date="2015-10" db="EMBL/GenBank/DDBJ databases">
        <title>Draft genome sequence of pyrrolomycin-producing Streptomyces vitaminophilus.</title>
        <authorList>
            <person name="Graham D.E."/>
            <person name="Mahan K.M."/>
            <person name="Klingeman D.M."/>
            <person name="Hettich R.L."/>
            <person name="Parry R.J."/>
        </authorList>
    </citation>
    <scope>NUCLEOTIDE SEQUENCE [LARGE SCALE GENOMIC DNA]</scope>
    <source>
        <strain evidence="1 2">ATCC 31673</strain>
    </source>
</reference>
<gene>
    <name evidence="1" type="ORF">AQ490_12175</name>
</gene>
<evidence type="ECO:0000313" key="1">
    <source>
        <dbReference type="EMBL" id="KRV46621.1"/>
    </source>
</evidence>
<comment type="caution">
    <text evidence="1">The sequence shown here is derived from an EMBL/GenBank/DDBJ whole genome shotgun (WGS) entry which is preliminary data.</text>
</comment>
<protein>
    <submittedName>
        <fullName evidence="1">Uncharacterized protein</fullName>
    </submittedName>
</protein>
<evidence type="ECO:0000313" key="2">
    <source>
        <dbReference type="Proteomes" id="UP000050867"/>
    </source>
</evidence>